<accession>A0A1Z5HTX4</accession>
<keyword evidence="9" id="KW-1185">Reference proteome</keyword>
<dbReference type="PROSITE" id="PS00675">
    <property type="entry name" value="SIGMA54_INTERACT_1"/>
    <property type="match status" value="1"/>
</dbReference>
<dbReference type="Gene3D" id="1.10.8.60">
    <property type="match status" value="1"/>
</dbReference>
<dbReference type="CDD" id="cd00009">
    <property type="entry name" value="AAA"/>
    <property type="match status" value="1"/>
</dbReference>
<dbReference type="InterPro" id="IPR002197">
    <property type="entry name" value="HTH_Fis"/>
</dbReference>
<dbReference type="Gene3D" id="3.40.50.300">
    <property type="entry name" value="P-loop containing nucleotide triphosphate hydrolases"/>
    <property type="match status" value="1"/>
</dbReference>
<dbReference type="InterPro" id="IPR025662">
    <property type="entry name" value="Sigma_54_int_dom_ATP-bd_1"/>
</dbReference>
<dbReference type="InterPro" id="IPR000014">
    <property type="entry name" value="PAS"/>
</dbReference>
<dbReference type="PRINTS" id="PR01590">
    <property type="entry name" value="HTHFIS"/>
</dbReference>
<dbReference type="PANTHER" id="PTHR32071">
    <property type="entry name" value="TRANSCRIPTIONAL REGULATORY PROTEIN"/>
    <property type="match status" value="1"/>
</dbReference>
<dbReference type="PROSITE" id="PS00688">
    <property type="entry name" value="SIGMA54_INTERACT_3"/>
    <property type="match status" value="1"/>
</dbReference>
<keyword evidence="3" id="KW-0805">Transcription regulation</keyword>
<dbReference type="InterPro" id="IPR009057">
    <property type="entry name" value="Homeodomain-like_sf"/>
</dbReference>
<keyword evidence="1" id="KW-0547">Nucleotide-binding</keyword>
<dbReference type="InterPro" id="IPR013767">
    <property type="entry name" value="PAS_fold"/>
</dbReference>
<feature type="domain" description="Sigma-54 factor interaction" evidence="6">
    <location>
        <begin position="357"/>
        <end position="583"/>
    </location>
</feature>
<organism evidence="8 9">
    <name type="scientific">Calderihabitans maritimus</name>
    <dbReference type="NCBI Taxonomy" id="1246530"/>
    <lineage>
        <taxon>Bacteria</taxon>
        <taxon>Bacillati</taxon>
        <taxon>Bacillota</taxon>
        <taxon>Clostridia</taxon>
        <taxon>Neomoorellales</taxon>
        <taxon>Calderihabitantaceae</taxon>
        <taxon>Calderihabitans</taxon>
    </lineage>
</organism>
<feature type="domain" description="PAS" evidence="7">
    <location>
        <begin position="227"/>
        <end position="299"/>
    </location>
</feature>
<reference evidence="9" key="1">
    <citation type="journal article" date="2017" name="Appl. Environ. Microbiol.">
        <title>Genomic Analysis of Calderihabitans maritimus KKC1, a Thermophilic, Hydrogenogenic, Carboxydotrophic Bacterium Isolated from Marine Sediment.</title>
        <authorList>
            <person name="Omae K."/>
            <person name="Yoneda Y."/>
            <person name="Fukuyama Y."/>
            <person name="Yoshida T."/>
            <person name="Sako Y."/>
        </authorList>
    </citation>
    <scope>NUCLEOTIDE SEQUENCE [LARGE SCALE GENOMIC DNA]</scope>
    <source>
        <strain evidence="9">KKC1</strain>
    </source>
</reference>
<dbReference type="InterPro" id="IPR027417">
    <property type="entry name" value="P-loop_NTPase"/>
</dbReference>
<dbReference type="Gene3D" id="3.30.450.40">
    <property type="match status" value="1"/>
</dbReference>
<dbReference type="SUPFAM" id="SSF46689">
    <property type="entry name" value="Homeodomain-like"/>
    <property type="match status" value="1"/>
</dbReference>
<evidence type="ECO:0000256" key="3">
    <source>
        <dbReference type="ARBA" id="ARBA00023015"/>
    </source>
</evidence>
<dbReference type="AlphaFoldDB" id="A0A1Z5HTX4"/>
<dbReference type="OrthoDB" id="9803970at2"/>
<dbReference type="InterPro" id="IPR002078">
    <property type="entry name" value="Sigma_54_int"/>
</dbReference>
<dbReference type="SUPFAM" id="SSF55785">
    <property type="entry name" value="PYP-like sensor domain (PAS domain)"/>
    <property type="match status" value="1"/>
</dbReference>
<dbReference type="GO" id="GO:0006355">
    <property type="term" value="P:regulation of DNA-templated transcription"/>
    <property type="evidence" value="ECO:0007669"/>
    <property type="project" value="InterPro"/>
</dbReference>
<evidence type="ECO:0000256" key="2">
    <source>
        <dbReference type="ARBA" id="ARBA00022840"/>
    </source>
</evidence>
<dbReference type="Pfam" id="PF00158">
    <property type="entry name" value="Sigma54_activat"/>
    <property type="match status" value="1"/>
</dbReference>
<dbReference type="SMART" id="SM00382">
    <property type="entry name" value="AAA"/>
    <property type="match status" value="1"/>
</dbReference>
<dbReference type="InterPro" id="IPR025944">
    <property type="entry name" value="Sigma_54_int_dom_CS"/>
</dbReference>
<dbReference type="Pfam" id="PF02954">
    <property type="entry name" value="HTH_8"/>
    <property type="match status" value="1"/>
</dbReference>
<dbReference type="Pfam" id="PF00989">
    <property type="entry name" value="PAS"/>
    <property type="match status" value="1"/>
</dbReference>
<proteinExistence type="predicted"/>
<dbReference type="InterPro" id="IPR003593">
    <property type="entry name" value="AAA+_ATPase"/>
</dbReference>
<keyword evidence="5" id="KW-0804">Transcription</keyword>
<dbReference type="CDD" id="cd00130">
    <property type="entry name" value="PAS"/>
    <property type="match status" value="1"/>
</dbReference>
<dbReference type="InterPro" id="IPR003018">
    <property type="entry name" value="GAF"/>
</dbReference>
<evidence type="ECO:0000256" key="4">
    <source>
        <dbReference type="ARBA" id="ARBA00023125"/>
    </source>
</evidence>
<dbReference type="Pfam" id="PF01590">
    <property type="entry name" value="GAF"/>
    <property type="match status" value="1"/>
</dbReference>
<name>A0A1Z5HTX4_9FIRM</name>
<dbReference type="EMBL" id="BDGJ01000111">
    <property type="protein sequence ID" value="GAW92983.1"/>
    <property type="molecule type" value="Genomic_DNA"/>
</dbReference>
<dbReference type="InterPro" id="IPR035965">
    <property type="entry name" value="PAS-like_dom_sf"/>
</dbReference>
<evidence type="ECO:0000259" key="6">
    <source>
        <dbReference type="PROSITE" id="PS50045"/>
    </source>
</evidence>
<dbReference type="PROSITE" id="PS00676">
    <property type="entry name" value="SIGMA54_INTERACT_2"/>
    <property type="match status" value="1"/>
</dbReference>
<dbReference type="Gene3D" id="3.30.450.20">
    <property type="entry name" value="PAS domain"/>
    <property type="match status" value="1"/>
</dbReference>
<gene>
    <name evidence="8" type="ORF">KKC1_21280</name>
</gene>
<keyword evidence="4" id="KW-0238">DNA-binding</keyword>
<evidence type="ECO:0000259" key="7">
    <source>
        <dbReference type="PROSITE" id="PS50112"/>
    </source>
</evidence>
<evidence type="ECO:0000313" key="9">
    <source>
        <dbReference type="Proteomes" id="UP000197032"/>
    </source>
</evidence>
<comment type="caution">
    <text evidence="8">The sequence shown here is derived from an EMBL/GenBank/DDBJ whole genome shotgun (WGS) entry which is preliminary data.</text>
</comment>
<dbReference type="SUPFAM" id="SSF52540">
    <property type="entry name" value="P-loop containing nucleoside triphosphate hydrolases"/>
    <property type="match status" value="1"/>
</dbReference>
<protein>
    <submittedName>
        <fullName evidence="8">Sigma-54 specific transcriptional regulator</fullName>
    </submittedName>
</protein>
<dbReference type="FunFam" id="3.40.50.300:FF:000006">
    <property type="entry name" value="DNA-binding transcriptional regulator NtrC"/>
    <property type="match status" value="1"/>
</dbReference>
<dbReference type="GO" id="GO:0043565">
    <property type="term" value="F:sequence-specific DNA binding"/>
    <property type="evidence" value="ECO:0007669"/>
    <property type="project" value="InterPro"/>
</dbReference>
<evidence type="ECO:0000313" key="8">
    <source>
        <dbReference type="EMBL" id="GAW92983.1"/>
    </source>
</evidence>
<dbReference type="PROSITE" id="PS50112">
    <property type="entry name" value="PAS"/>
    <property type="match status" value="1"/>
</dbReference>
<dbReference type="RefSeq" id="WP_088554221.1">
    <property type="nucleotide sequence ID" value="NZ_BDGJ01000111.1"/>
</dbReference>
<dbReference type="Proteomes" id="UP000197032">
    <property type="component" value="Unassembled WGS sequence"/>
</dbReference>
<dbReference type="Gene3D" id="1.10.10.60">
    <property type="entry name" value="Homeodomain-like"/>
    <property type="match status" value="1"/>
</dbReference>
<keyword evidence="2" id="KW-0067">ATP-binding</keyword>
<sequence length="658" mass="74251">MENSWLVTPSACGCDLKELSRKLEKSWETFVTYRDLETSRVRNVIGESWRRCEERGINPQLLRAMIVLTDDELAEIRMKNELIQVSEPYLRLLADIIEGTNHLVVLCDAKGRILQIYGNEEVKYRASEMNFVCGADWSEQGAGTNAIGTAISINKPVQVFAAEHFCRGWHGWTCSATPIRDPVTRELIGVLDLTGYRQSHQPHSLGIVVAQANAIEKELLKQDILKQQQIMEAFIQAEKDYSTDGIIALDSRGRIIQVNEKVSRVLAIDTRELVGQPAKKLLNNIYTLSREVTEQRIREKEIKIEEQCKLSGYKATAKMVERNGNPIGALVIVRRSKRCPVETRPHNFSAKYTFQDIICEDETFKETLEMAKEAAKSEATILILGESGTGKELVAQAIHTASSRRYKPFVSINCGAIPKELIGSELFGYVGGAFTGASKNGNPGKFELANGGTIFLDEIGEMSLEEQVNFLRVLEERELVRIGGKKVIPVDVRVIAATNKDLMEEVKAGHFRVDLYYRLNVITLRIPPLRERKKDIPSLVEHFLDEFGASYYKVDPEVINLFMNYDWPGNVRELKNVIHRMVVLANEPQLRIDQVPRELMSSTPADTTAVQLGPVERAEKDMLLEIIRECEGNISLAARKLGVARSTLYRKIKKYNIS</sequence>
<dbReference type="Pfam" id="PF25601">
    <property type="entry name" value="AAA_lid_14"/>
    <property type="match status" value="1"/>
</dbReference>
<dbReference type="InterPro" id="IPR025943">
    <property type="entry name" value="Sigma_54_int_dom_ATP-bd_2"/>
</dbReference>
<dbReference type="InterPro" id="IPR058031">
    <property type="entry name" value="AAA_lid_NorR"/>
</dbReference>
<evidence type="ECO:0000256" key="1">
    <source>
        <dbReference type="ARBA" id="ARBA00022741"/>
    </source>
</evidence>
<dbReference type="GO" id="GO:0005524">
    <property type="term" value="F:ATP binding"/>
    <property type="evidence" value="ECO:0007669"/>
    <property type="project" value="UniProtKB-KW"/>
</dbReference>
<dbReference type="InterPro" id="IPR029016">
    <property type="entry name" value="GAF-like_dom_sf"/>
</dbReference>
<dbReference type="PROSITE" id="PS50045">
    <property type="entry name" value="SIGMA54_INTERACT_4"/>
    <property type="match status" value="1"/>
</dbReference>
<evidence type="ECO:0000256" key="5">
    <source>
        <dbReference type="ARBA" id="ARBA00023163"/>
    </source>
</evidence>
<dbReference type="PANTHER" id="PTHR32071:SF57">
    <property type="entry name" value="C4-DICARBOXYLATE TRANSPORT TRANSCRIPTIONAL REGULATORY PROTEIN DCTD"/>
    <property type="match status" value="1"/>
</dbReference>